<dbReference type="SUPFAM" id="SSF52317">
    <property type="entry name" value="Class I glutamine amidotransferase-like"/>
    <property type="match status" value="1"/>
</dbReference>
<dbReference type="Proteomes" id="UP000188836">
    <property type="component" value="Unassembled WGS sequence"/>
</dbReference>
<dbReference type="EMBL" id="MUMY01000003">
    <property type="protein sequence ID" value="ONM49895.1"/>
    <property type="molecule type" value="Genomic_DNA"/>
</dbReference>
<comment type="caution">
    <text evidence="3">The sequence shown here is derived from an EMBL/GenBank/DDBJ whole genome shotgun (WGS) entry which is preliminary data.</text>
</comment>
<evidence type="ECO:0000313" key="4">
    <source>
        <dbReference type="Proteomes" id="UP000188836"/>
    </source>
</evidence>
<feature type="signal peptide" evidence="1">
    <location>
        <begin position="1"/>
        <end position="19"/>
    </location>
</feature>
<feature type="domain" description="DJ-1/PfpI" evidence="2">
    <location>
        <begin position="45"/>
        <end position="213"/>
    </location>
</feature>
<gene>
    <name evidence="3" type="ORF">B0T46_05815</name>
</gene>
<feature type="chain" id="PRO_5039308960" evidence="1">
    <location>
        <begin position="20"/>
        <end position="243"/>
    </location>
</feature>
<dbReference type="PROSITE" id="PS51257">
    <property type="entry name" value="PROKAR_LIPOPROTEIN"/>
    <property type="match status" value="1"/>
</dbReference>
<organism evidence="3 4">
    <name type="scientific">Nocardia donostiensis</name>
    <dbReference type="NCBI Taxonomy" id="1538463"/>
    <lineage>
        <taxon>Bacteria</taxon>
        <taxon>Bacillati</taxon>
        <taxon>Actinomycetota</taxon>
        <taxon>Actinomycetes</taxon>
        <taxon>Mycobacteriales</taxon>
        <taxon>Nocardiaceae</taxon>
        <taxon>Nocardia</taxon>
    </lineage>
</organism>
<reference evidence="3 4" key="1">
    <citation type="journal article" date="2016" name="Antonie Van Leeuwenhoek">
        <title>Nocardia donostiensis sp. nov., isolated from human respiratory specimens.</title>
        <authorList>
            <person name="Ercibengoa M."/>
            <person name="Bell M."/>
            <person name="Marimon J.M."/>
            <person name="Humrighouse B."/>
            <person name="Klenk H.P."/>
            <person name="Potter G."/>
            <person name="Perez-Trallero E."/>
        </authorList>
    </citation>
    <scope>NUCLEOTIDE SEQUENCE [LARGE SCALE GENOMIC DNA]</scope>
    <source>
        <strain evidence="3 4">X1655</strain>
    </source>
</reference>
<dbReference type="Pfam" id="PF01965">
    <property type="entry name" value="DJ-1_PfpI"/>
    <property type="match status" value="1"/>
</dbReference>
<dbReference type="STRING" id="1538463.B0T36_20160"/>
<proteinExistence type="predicted"/>
<dbReference type="InterPro" id="IPR029062">
    <property type="entry name" value="Class_I_gatase-like"/>
</dbReference>
<keyword evidence="1" id="KW-0732">Signal</keyword>
<dbReference type="AlphaFoldDB" id="A0A1W0BHY2"/>
<evidence type="ECO:0000313" key="3">
    <source>
        <dbReference type="EMBL" id="ONM49895.1"/>
    </source>
</evidence>
<dbReference type="PANTHER" id="PTHR43130:SF3">
    <property type="entry name" value="HTH-TYPE TRANSCRIPTIONAL REGULATOR RV1931C"/>
    <property type="match status" value="1"/>
</dbReference>
<dbReference type="PANTHER" id="PTHR43130">
    <property type="entry name" value="ARAC-FAMILY TRANSCRIPTIONAL REGULATOR"/>
    <property type="match status" value="1"/>
</dbReference>
<dbReference type="InterPro" id="IPR002818">
    <property type="entry name" value="DJ-1/PfpI"/>
</dbReference>
<protein>
    <submittedName>
        <fullName evidence="3">AraC family transcriptional regulator</fullName>
    </submittedName>
</protein>
<sequence>MRRRRVLQAIAAGSTALVAACAPSSGKEATTPQAPHANARKERLRVHIVMYDGVEELDFIAPFEVFSAAGMLAGHGVDVDFVTTGPTGLVRAAYGTGIQVTQPWSPHSADILVVPGGGYTQRDKPGIWAEIDRGVLPLALTECPREGLTITSVCTGAILLGAAGLVKGRPCTTHHRALDTLEQHGGLVKNARVVDDGDLVTAGGITSGLELAIWLARRELGADVVTGLEEMLEYEARGTVWAA</sequence>
<dbReference type="Gene3D" id="3.40.50.880">
    <property type="match status" value="1"/>
</dbReference>
<keyword evidence="4" id="KW-1185">Reference proteome</keyword>
<evidence type="ECO:0000259" key="2">
    <source>
        <dbReference type="Pfam" id="PF01965"/>
    </source>
</evidence>
<evidence type="ECO:0000256" key="1">
    <source>
        <dbReference type="SAM" id="SignalP"/>
    </source>
</evidence>
<dbReference type="CDD" id="cd03139">
    <property type="entry name" value="GATase1_PfpI_2"/>
    <property type="match status" value="1"/>
</dbReference>
<accession>A0A1W0BHY2</accession>
<name>A0A1W0BHY2_9NOCA</name>
<dbReference type="InterPro" id="IPR052158">
    <property type="entry name" value="INH-QAR"/>
</dbReference>